<name>A0A085LNC1_9BILA</name>
<evidence type="ECO:0000313" key="2">
    <source>
        <dbReference type="Proteomes" id="UP000030764"/>
    </source>
</evidence>
<dbReference type="EMBL" id="KL363370">
    <property type="protein sequence ID" value="KFD46467.1"/>
    <property type="molecule type" value="Genomic_DNA"/>
</dbReference>
<organism evidence="1 2">
    <name type="scientific">Trichuris suis</name>
    <name type="common">pig whipworm</name>
    <dbReference type="NCBI Taxonomy" id="68888"/>
    <lineage>
        <taxon>Eukaryota</taxon>
        <taxon>Metazoa</taxon>
        <taxon>Ecdysozoa</taxon>
        <taxon>Nematoda</taxon>
        <taxon>Enoplea</taxon>
        <taxon>Dorylaimia</taxon>
        <taxon>Trichinellida</taxon>
        <taxon>Trichuridae</taxon>
        <taxon>Trichuris</taxon>
    </lineage>
</organism>
<gene>
    <name evidence="1" type="ORF">M513_12668</name>
</gene>
<keyword evidence="2" id="KW-1185">Reference proteome</keyword>
<dbReference type="Proteomes" id="UP000030764">
    <property type="component" value="Unassembled WGS sequence"/>
</dbReference>
<evidence type="ECO:0000313" key="1">
    <source>
        <dbReference type="EMBL" id="KFD46467.1"/>
    </source>
</evidence>
<reference evidence="1 2" key="1">
    <citation type="journal article" date="2014" name="Nat. Genet.">
        <title>Genome and transcriptome of the porcine whipworm Trichuris suis.</title>
        <authorList>
            <person name="Jex A.R."/>
            <person name="Nejsum P."/>
            <person name="Schwarz E.M."/>
            <person name="Hu L."/>
            <person name="Young N.D."/>
            <person name="Hall R.S."/>
            <person name="Korhonen P.K."/>
            <person name="Liao S."/>
            <person name="Thamsborg S."/>
            <person name="Xia J."/>
            <person name="Xu P."/>
            <person name="Wang S."/>
            <person name="Scheerlinck J.P."/>
            <person name="Hofmann A."/>
            <person name="Sternberg P.W."/>
            <person name="Wang J."/>
            <person name="Gasser R.B."/>
        </authorList>
    </citation>
    <scope>NUCLEOTIDE SEQUENCE [LARGE SCALE GENOMIC DNA]</scope>
    <source>
        <strain evidence="1">DCEP-RM93M</strain>
    </source>
</reference>
<accession>A0A085LNC1</accession>
<proteinExistence type="predicted"/>
<sequence>MGRAFLPFELAMQRLAEFADFKLHTLRCSSCANVYLLVHLYDELHWLMRSCCAAVIVWVLHS</sequence>
<dbReference type="AlphaFoldDB" id="A0A085LNC1"/>
<protein>
    <submittedName>
        <fullName evidence="1">Uncharacterized protein</fullName>
    </submittedName>
</protein>